<proteinExistence type="inferred from homology"/>
<dbReference type="InterPro" id="IPR050775">
    <property type="entry name" value="FAD-binding_Monooxygenases"/>
</dbReference>
<evidence type="ECO:0008006" key="10">
    <source>
        <dbReference type="Google" id="ProtNLM"/>
    </source>
</evidence>
<evidence type="ECO:0000256" key="6">
    <source>
        <dbReference type="ARBA" id="ARBA00023002"/>
    </source>
</evidence>
<evidence type="ECO:0000256" key="7">
    <source>
        <dbReference type="ARBA" id="ARBA00023033"/>
    </source>
</evidence>
<keyword evidence="3" id="KW-0285">Flavoprotein</keyword>
<keyword evidence="9" id="KW-1185">Reference proteome</keyword>
<evidence type="ECO:0000256" key="3">
    <source>
        <dbReference type="ARBA" id="ARBA00022630"/>
    </source>
</evidence>
<protein>
    <recommendedName>
        <fullName evidence="10">L-ornithine N(5)-oxygenase</fullName>
    </recommendedName>
</protein>
<gene>
    <name evidence="8" type="ORF">AC579_1652</name>
</gene>
<keyword evidence="5" id="KW-0521">NADP</keyword>
<accession>A0A139IB19</accession>
<sequence length="322" mass="35699">MEPIGRAIIPIGRRFSATMIMSIRYSRSEALYFDTLVTSAAFCKGDGRWTIVTSARRLAKARFLIGAVRFAVKAYTPEILRSQDLTASKEKSIIPQLGRKKALDVRGKRCAVIGTGASGVHIARQRGSENVEVLTAFQRTPNLALFMAKRDVSAADQERLNEWHPDMFHHGENCYGGFTFDVDEQGTFEATEGKRLAKPKLAFGIKRSSAESSYYDMFNRPNIDVVDITEENDIEFVENGIKTKGDGKVYEMATGFDLTGSLTSTGIMKTEGIPLATVWASSATPYLRIMIPKHPNFFYLYGPYGPCSWPTDHHASNSKVAG</sequence>
<dbReference type="Proteomes" id="UP000073492">
    <property type="component" value="Unassembled WGS sequence"/>
</dbReference>
<evidence type="ECO:0000256" key="2">
    <source>
        <dbReference type="ARBA" id="ARBA00010139"/>
    </source>
</evidence>
<dbReference type="PANTHER" id="PTHR43098:SF3">
    <property type="entry name" value="L-ORNITHINE N(5)-MONOOXYGENASE-RELATED"/>
    <property type="match status" value="1"/>
</dbReference>
<dbReference type="AlphaFoldDB" id="A0A139IB19"/>
<reference evidence="8 9" key="1">
    <citation type="submission" date="2015-07" db="EMBL/GenBank/DDBJ databases">
        <title>Comparative genomics of the Sigatoka disease complex on banana suggests a link between parallel evolutionary changes in Pseudocercospora fijiensis and Pseudocercospora eumusae and increased virulence on the banana host.</title>
        <authorList>
            <person name="Chang T.-C."/>
            <person name="Salvucci A."/>
            <person name="Crous P.W."/>
            <person name="Stergiopoulos I."/>
        </authorList>
    </citation>
    <scope>NUCLEOTIDE SEQUENCE [LARGE SCALE GENOMIC DNA]</scope>
    <source>
        <strain evidence="8 9">CBS 116634</strain>
    </source>
</reference>
<comment type="similarity">
    <text evidence="2">Belongs to the FAD-binding monooxygenase family.</text>
</comment>
<comment type="cofactor">
    <cofactor evidence="1">
        <name>FAD</name>
        <dbReference type="ChEBI" id="CHEBI:57692"/>
    </cofactor>
</comment>
<dbReference type="GO" id="GO:0004497">
    <property type="term" value="F:monooxygenase activity"/>
    <property type="evidence" value="ECO:0007669"/>
    <property type="project" value="UniProtKB-KW"/>
</dbReference>
<evidence type="ECO:0000313" key="9">
    <source>
        <dbReference type="Proteomes" id="UP000073492"/>
    </source>
</evidence>
<keyword evidence="4" id="KW-0274">FAD</keyword>
<dbReference type="EMBL" id="LFZO01000183">
    <property type="protein sequence ID" value="KXT11755.1"/>
    <property type="molecule type" value="Genomic_DNA"/>
</dbReference>
<keyword evidence="6" id="KW-0560">Oxidoreductase</keyword>
<dbReference type="InterPro" id="IPR036188">
    <property type="entry name" value="FAD/NAD-bd_sf"/>
</dbReference>
<evidence type="ECO:0000256" key="1">
    <source>
        <dbReference type="ARBA" id="ARBA00001974"/>
    </source>
</evidence>
<dbReference type="PANTHER" id="PTHR43098">
    <property type="entry name" value="L-ORNITHINE N(5)-MONOOXYGENASE-RELATED"/>
    <property type="match status" value="1"/>
</dbReference>
<comment type="caution">
    <text evidence="8">The sequence shown here is derived from an EMBL/GenBank/DDBJ whole genome shotgun (WGS) entry which is preliminary data.</text>
</comment>
<keyword evidence="7" id="KW-0503">Monooxygenase</keyword>
<dbReference type="OrthoDB" id="66881at2759"/>
<dbReference type="SUPFAM" id="SSF51905">
    <property type="entry name" value="FAD/NAD(P)-binding domain"/>
    <property type="match status" value="1"/>
</dbReference>
<organism evidence="8 9">
    <name type="scientific">Pseudocercospora musae</name>
    <dbReference type="NCBI Taxonomy" id="113226"/>
    <lineage>
        <taxon>Eukaryota</taxon>
        <taxon>Fungi</taxon>
        <taxon>Dikarya</taxon>
        <taxon>Ascomycota</taxon>
        <taxon>Pezizomycotina</taxon>
        <taxon>Dothideomycetes</taxon>
        <taxon>Dothideomycetidae</taxon>
        <taxon>Mycosphaerellales</taxon>
        <taxon>Mycosphaerellaceae</taxon>
        <taxon>Pseudocercospora</taxon>
    </lineage>
</organism>
<evidence type="ECO:0000313" key="8">
    <source>
        <dbReference type="EMBL" id="KXT11755.1"/>
    </source>
</evidence>
<dbReference type="Gene3D" id="3.50.50.60">
    <property type="entry name" value="FAD/NAD(P)-binding domain"/>
    <property type="match status" value="2"/>
</dbReference>
<evidence type="ECO:0000256" key="5">
    <source>
        <dbReference type="ARBA" id="ARBA00022857"/>
    </source>
</evidence>
<name>A0A139IB19_9PEZI</name>
<evidence type="ECO:0000256" key="4">
    <source>
        <dbReference type="ARBA" id="ARBA00022827"/>
    </source>
</evidence>